<reference evidence="10" key="1">
    <citation type="submission" date="2016-10" db="EMBL/GenBank/DDBJ databases">
        <authorList>
            <person name="Varghese N."/>
            <person name="Submissions S."/>
        </authorList>
    </citation>
    <scope>NUCLEOTIDE SEQUENCE [LARGE SCALE GENOMIC DNA]</scope>
    <source>
        <strain evidence="10">DSM 45962</strain>
    </source>
</reference>
<dbReference type="InterPro" id="IPR035906">
    <property type="entry name" value="MetI-like_sf"/>
</dbReference>
<dbReference type="Proteomes" id="UP000199022">
    <property type="component" value="Unassembled WGS sequence"/>
</dbReference>
<dbReference type="OrthoDB" id="3521657at2"/>
<dbReference type="STRING" id="1225127.SAMN05661030_3905"/>
<dbReference type="Pfam" id="PF00528">
    <property type="entry name" value="BPD_transp_1"/>
    <property type="match status" value="1"/>
</dbReference>
<dbReference type="EMBL" id="FOMD01000005">
    <property type="protein sequence ID" value="SFD65427.1"/>
    <property type="molecule type" value="Genomic_DNA"/>
</dbReference>
<proteinExistence type="inferred from homology"/>
<name>A0A1I1U3Q1_9ACTN</name>
<evidence type="ECO:0000256" key="1">
    <source>
        <dbReference type="ARBA" id="ARBA00004651"/>
    </source>
</evidence>
<evidence type="ECO:0000256" key="5">
    <source>
        <dbReference type="ARBA" id="ARBA00022989"/>
    </source>
</evidence>
<dbReference type="PANTHER" id="PTHR43744">
    <property type="entry name" value="ABC TRANSPORTER PERMEASE PROTEIN MG189-RELATED-RELATED"/>
    <property type="match status" value="1"/>
</dbReference>
<evidence type="ECO:0000256" key="3">
    <source>
        <dbReference type="ARBA" id="ARBA00022475"/>
    </source>
</evidence>
<organism evidence="9 10">
    <name type="scientific">Klenkia taihuensis</name>
    <dbReference type="NCBI Taxonomy" id="1225127"/>
    <lineage>
        <taxon>Bacteria</taxon>
        <taxon>Bacillati</taxon>
        <taxon>Actinomycetota</taxon>
        <taxon>Actinomycetes</taxon>
        <taxon>Geodermatophilales</taxon>
        <taxon>Geodermatophilaceae</taxon>
        <taxon>Klenkia</taxon>
    </lineage>
</organism>
<sequence length="271" mass="28891">MRRPNYLAGLGSLIWLAVIAVPLYAVIATAFRPSSQYVDDGPLALPSQFTLDNFATVLAGNFPRYVGNTLFVAAATVVVVLVLAVPVAYSVVRGGGRSSSRIFRLFLLGLAIPAQAVIIPVFLIINRLGLYDTYWAVILPTAAFALPVSVLVLAGGMRDINAELFEAIELDGASPGRALWHLVIPLSRSSIATVAVFTALNAWNGFLFPLILTQSAETRMVTLGIYDYIGQYQVNPPQVFAAILLSAVPILAIYLFARRSLVAGLAGAGGK</sequence>
<keyword evidence="10" id="KW-1185">Reference proteome</keyword>
<dbReference type="Gene3D" id="1.10.3720.10">
    <property type="entry name" value="MetI-like"/>
    <property type="match status" value="1"/>
</dbReference>
<keyword evidence="4 7" id="KW-0812">Transmembrane</keyword>
<comment type="similarity">
    <text evidence="7">Belongs to the binding-protein-dependent transport system permease family.</text>
</comment>
<keyword evidence="6 7" id="KW-0472">Membrane</keyword>
<keyword evidence="5 7" id="KW-1133">Transmembrane helix</keyword>
<dbReference type="GO" id="GO:0005886">
    <property type="term" value="C:plasma membrane"/>
    <property type="evidence" value="ECO:0007669"/>
    <property type="project" value="UniProtKB-SubCell"/>
</dbReference>
<evidence type="ECO:0000256" key="4">
    <source>
        <dbReference type="ARBA" id="ARBA00022692"/>
    </source>
</evidence>
<gene>
    <name evidence="9" type="ORF">SAMN05661030_3905</name>
</gene>
<keyword evidence="3" id="KW-1003">Cell membrane</keyword>
<dbReference type="InterPro" id="IPR000515">
    <property type="entry name" value="MetI-like"/>
</dbReference>
<accession>A0A1I1U3Q1</accession>
<evidence type="ECO:0000256" key="6">
    <source>
        <dbReference type="ARBA" id="ARBA00023136"/>
    </source>
</evidence>
<dbReference type="AlphaFoldDB" id="A0A1I1U3Q1"/>
<feature type="transmembrane region" description="Helical" evidence="7">
    <location>
        <begin position="137"/>
        <end position="157"/>
    </location>
</feature>
<dbReference type="GO" id="GO:0055085">
    <property type="term" value="P:transmembrane transport"/>
    <property type="evidence" value="ECO:0007669"/>
    <property type="project" value="InterPro"/>
</dbReference>
<feature type="transmembrane region" description="Helical" evidence="7">
    <location>
        <begin position="239"/>
        <end position="257"/>
    </location>
</feature>
<dbReference type="CDD" id="cd06261">
    <property type="entry name" value="TM_PBP2"/>
    <property type="match status" value="1"/>
</dbReference>
<evidence type="ECO:0000313" key="9">
    <source>
        <dbReference type="EMBL" id="SFD65427.1"/>
    </source>
</evidence>
<feature type="domain" description="ABC transmembrane type-1" evidence="8">
    <location>
        <begin position="66"/>
        <end position="257"/>
    </location>
</feature>
<feature type="transmembrane region" description="Helical" evidence="7">
    <location>
        <begin position="70"/>
        <end position="92"/>
    </location>
</feature>
<evidence type="ECO:0000256" key="2">
    <source>
        <dbReference type="ARBA" id="ARBA00022448"/>
    </source>
</evidence>
<evidence type="ECO:0000313" key="10">
    <source>
        <dbReference type="Proteomes" id="UP000199022"/>
    </source>
</evidence>
<feature type="transmembrane region" description="Helical" evidence="7">
    <location>
        <begin position="104"/>
        <end position="125"/>
    </location>
</feature>
<comment type="subcellular location">
    <subcellularLocation>
        <location evidence="1 7">Cell membrane</location>
        <topology evidence="1 7">Multi-pass membrane protein</topology>
    </subcellularLocation>
</comment>
<evidence type="ECO:0000256" key="7">
    <source>
        <dbReference type="RuleBase" id="RU363032"/>
    </source>
</evidence>
<evidence type="ECO:0000259" key="8">
    <source>
        <dbReference type="PROSITE" id="PS50928"/>
    </source>
</evidence>
<protein>
    <submittedName>
        <fullName evidence="9">Carbohydrate ABC transporter membrane protein 2, CUT1 family (TC 3.A.1.1.-)</fullName>
    </submittedName>
</protein>
<dbReference type="RefSeq" id="WP_091563546.1">
    <property type="nucleotide sequence ID" value="NZ_BNAC01000001.1"/>
</dbReference>
<dbReference type="SUPFAM" id="SSF161098">
    <property type="entry name" value="MetI-like"/>
    <property type="match status" value="1"/>
</dbReference>
<dbReference type="PROSITE" id="PS50928">
    <property type="entry name" value="ABC_TM1"/>
    <property type="match status" value="1"/>
</dbReference>
<keyword evidence="2 7" id="KW-0813">Transport</keyword>
<feature type="transmembrane region" description="Helical" evidence="7">
    <location>
        <begin position="7"/>
        <end position="31"/>
    </location>
</feature>
<dbReference type="PANTHER" id="PTHR43744:SF12">
    <property type="entry name" value="ABC TRANSPORTER PERMEASE PROTEIN MG189-RELATED"/>
    <property type="match status" value="1"/>
</dbReference>